<evidence type="ECO:0000256" key="1">
    <source>
        <dbReference type="ARBA" id="ARBA00004123"/>
    </source>
</evidence>
<evidence type="ECO:0000256" key="12">
    <source>
        <dbReference type="ARBA" id="ARBA00023242"/>
    </source>
</evidence>
<keyword evidence="21" id="KW-1185">Reference proteome</keyword>
<dbReference type="PROSITE" id="PS00660">
    <property type="entry name" value="FERM_1"/>
    <property type="match status" value="1"/>
</dbReference>
<reference evidence="20 21" key="1">
    <citation type="submission" date="2019-01" db="EMBL/GenBank/DDBJ databases">
        <title>Genome Assembly of Collichthys lucidus.</title>
        <authorList>
            <person name="Cai M."/>
            <person name="Xiao S."/>
        </authorList>
    </citation>
    <scope>NUCLEOTIDE SEQUENCE [LARGE SCALE GENOMIC DNA]</scope>
    <source>
        <strain evidence="20">JT15FE1705JMU</strain>
        <tissue evidence="20">Muscle</tissue>
    </source>
</reference>
<dbReference type="InterPro" id="IPR011993">
    <property type="entry name" value="PH-like_dom_sf"/>
</dbReference>
<feature type="region of interest" description="Disordered" evidence="18">
    <location>
        <begin position="2019"/>
        <end position="2060"/>
    </location>
</feature>
<dbReference type="GO" id="GO:0031032">
    <property type="term" value="P:actomyosin structure organization"/>
    <property type="evidence" value="ECO:0007669"/>
    <property type="project" value="TreeGrafter"/>
</dbReference>
<feature type="region of interest" description="Disordered" evidence="18">
    <location>
        <begin position="87"/>
        <end position="541"/>
    </location>
</feature>
<dbReference type="Pfam" id="PF05902">
    <property type="entry name" value="4_1_CTD"/>
    <property type="match status" value="1"/>
</dbReference>
<evidence type="ECO:0000313" key="21">
    <source>
        <dbReference type="Proteomes" id="UP000298787"/>
    </source>
</evidence>
<keyword evidence="8" id="KW-0498">Mitosis</keyword>
<dbReference type="GO" id="GO:0005516">
    <property type="term" value="F:calmodulin binding"/>
    <property type="evidence" value="ECO:0007669"/>
    <property type="project" value="UniProtKB-KW"/>
</dbReference>
<dbReference type="Gene3D" id="2.30.29.30">
    <property type="entry name" value="Pleckstrin-homology domain (PH domain)/Phosphotyrosine-binding domain (PTB)"/>
    <property type="match status" value="1"/>
</dbReference>
<keyword evidence="4" id="KW-0813">Transport</keyword>
<dbReference type="InterPro" id="IPR014352">
    <property type="entry name" value="FERM/acyl-CoA-bd_prot_sf"/>
</dbReference>
<keyword evidence="6" id="KW-0597">Phosphoprotein</keyword>
<dbReference type="GO" id="GO:0005856">
    <property type="term" value="C:cytoskeleton"/>
    <property type="evidence" value="ECO:0007669"/>
    <property type="project" value="UniProtKB-SubCell"/>
</dbReference>
<evidence type="ECO:0000256" key="11">
    <source>
        <dbReference type="ARBA" id="ARBA00023212"/>
    </source>
</evidence>
<dbReference type="STRING" id="240159.A0A4U5V409"/>
<feature type="compositionally biased region" description="Basic and acidic residues" evidence="18">
    <location>
        <begin position="245"/>
        <end position="410"/>
    </location>
</feature>
<dbReference type="InterPro" id="IPR019747">
    <property type="entry name" value="FERM_CS"/>
</dbReference>
<dbReference type="SUPFAM" id="SSF50729">
    <property type="entry name" value="PH domain-like"/>
    <property type="match status" value="1"/>
</dbReference>
<dbReference type="SMART" id="SM01196">
    <property type="entry name" value="FERM_C"/>
    <property type="match status" value="1"/>
</dbReference>
<dbReference type="Pfam" id="PF04382">
    <property type="entry name" value="SAB"/>
    <property type="match status" value="1"/>
</dbReference>
<gene>
    <name evidence="20" type="ORF">D9C73_016037</name>
</gene>
<evidence type="ECO:0000256" key="4">
    <source>
        <dbReference type="ARBA" id="ARBA00022448"/>
    </source>
</evidence>
<keyword evidence="7" id="KW-0132">Cell division</keyword>
<dbReference type="Gene3D" id="3.10.20.90">
    <property type="entry name" value="Phosphatidylinositol 3-kinase Catalytic Subunit, Chain A, domain 1"/>
    <property type="match status" value="1"/>
</dbReference>
<feature type="compositionally biased region" description="Low complexity" evidence="18">
    <location>
        <begin position="165"/>
        <end position="175"/>
    </location>
</feature>
<dbReference type="PROSITE" id="PS50057">
    <property type="entry name" value="FERM_3"/>
    <property type="match status" value="1"/>
</dbReference>
<protein>
    <recommendedName>
        <fullName evidence="14">Protein 4.1</fullName>
    </recommendedName>
    <alternativeName>
        <fullName evidence="15">Band 4.1</fullName>
    </alternativeName>
    <alternativeName>
        <fullName evidence="16">Erythrocyte membrane protein band 4.1</fullName>
    </alternativeName>
</protein>
<keyword evidence="17" id="KW-0175">Coiled coil</keyword>
<dbReference type="SUPFAM" id="SSF47031">
    <property type="entry name" value="Second domain of FERM"/>
    <property type="match status" value="1"/>
</dbReference>
<dbReference type="InterPro" id="IPR008379">
    <property type="entry name" value="Band_4.1_C"/>
</dbReference>
<dbReference type="InterPro" id="IPR019749">
    <property type="entry name" value="Band_41_domain"/>
</dbReference>
<dbReference type="FunFam" id="1.20.80.10:FF:000001">
    <property type="entry name" value="Erythrocyte membrane protein band 4.1"/>
    <property type="match status" value="1"/>
</dbReference>
<dbReference type="InterPro" id="IPR018980">
    <property type="entry name" value="FERM_PH-like_C"/>
</dbReference>
<dbReference type="Pfam" id="PF09380">
    <property type="entry name" value="FERM_C"/>
    <property type="match status" value="1"/>
</dbReference>
<evidence type="ECO:0000256" key="5">
    <source>
        <dbReference type="ARBA" id="ARBA00022490"/>
    </source>
</evidence>
<dbReference type="GO" id="GO:0005886">
    <property type="term" value="C:plasma membrane"/>
    <property type="evidence" value="ECO:0007669"/>
    <property type="project" value="TreeGrafter"/>
</dbReference>
<dbReference type="Gene3D" id="1.20.80.10">
    <property type="match status" value="1"/>
</dbReference>
<dbReference type="InterPro" id="IPR018979">
    <property type="entry name" value="FERM_N"/>
</dbReference>
<keyword evidence="13" id="KW-0131">Cell cycle</keyword>
<evidence type="ECO:0000256" key="15">
    <source>
        <dbReference type="ARBA" id="ARBA00030419"/>
    </source>
</evidence>
<dbReference type="CDD" id="cd13184">
    <property type="entry name" value="FERM_C_4_1_family"/>
    <property type="match status" value="1"/>
</dbReference>
<keyword evidence="10" id="KW-0009">Actin-binding</keyword>
<dbReference type="GO" id="GO:0030866">
    <property type="term" value="P:cortical actin cytoskeleton organization"/>
    <property type="evidence" value="ECO:0007669"/>
    <property type="project" value="InterPro"/>
</dbReference>
<keyword evidence="5" id="KW-0963">Cytoplasm</keyword>
<dbReference type="FunFam" id="2.30.29.30:FF:000001">
    <property type="entry name" value="Erythrocyte membrane protein band 4.1"/>
    <property type="match status" value="1"/>
</dbReference>
<dbReference type="Pfam" id="PF09379">
    <property type="entry name" value="FERM_N"/>
    <property type="match status" value="1"/>
</dbReference>
<evidence type="ECO:0000256" key="2">
    <source>
        <dbReference type="ARBA" id="ARBA00004245"/>
    </source>
</evidence>
<feature type="compositionally biased region" description="Polar residues" evidence="18">
    <location>
        <begin position="2028"/>
        <end position="2040"/>
    </location>
</feature>
<sequence length="2246" mass="254970">MSLPTRCGGKHRNEYGTEVKVEKRTHPSAQCQWEVHGIEGQAAPFGAALYIWKIGLSACLALPPPPTPYEARMSLCEMKNQAVATMTTEASAVSEADTEGKQKAGSSEPKPEPENKQKTQAATSKPEGEKSSKKAQQQASEPGPADVASSPEEEQLKPRTRTSAGKGLSRLFSSFLKRRSQCSEGEGFEAEKATEEKADKEEKANKTGEKKEEEVKKQEEKKKGEEKIEKKGSKKKKKESKKKIEKKDEDKVKQDEEKKEEGNIKKKEEQKEEDKAQQAVEKGEEKLETKEEEKKETAEVKDKGAEATKKENKEEENIDKRVAKKKEKEEKVKKKEEEKAKRKAGEEEKIKKREAEKAKKKEEDKTKKKEEEKPKEESKKKEEEKAEEEEKKKAKEKPEEKQKKEEEKGKKKEKGKNKGKKEAKGTSEEQVKAPIAAPEPELKTEPDTEQAPDQHSISSAEETQPPQEEHKEEAEIEKEPDAEEEGETEDAEEKEENPAEQQKEAKKEDKAKEEAKKEKPVKEKKTEKKAEEAKGSKRQKTMQCKVTLLDDTQFECELDKHAKGQELLTKVCDHVNLLEKDYFGLANWETPTNKTWLEATKEIRKQVSGAVYEFTFSVKFYPPDPAQLTEDLTRYFLCLQLRKDIMRSVLPCSFVTLSLLGSYAAQSELGEYDPELHGTDYVKELSLAPGQSSELEEKVMELHRTYRSMSPAQADMLFLENAKKLAMYGVDLHQAKDLEGVDITLGVCSSGLMVYKDKLRINRFPWPKVLKISYKRSSFFIKIRPSEQEQYESTIGFKLPNYKASKKLWKVCVEHHTFFRVPTVEPPASRRFLGLGSKFRYSGRTQAQTRQASSMIDRPAPRFTRSASKRLSRNLDGAGDETLQFLQLLSASTRSEVDDWSWMLASDKPQTSSEFTAGGESERTSIRFWEEGRSVHRVTVTWQDTWQRLASDELRRKEDEWSASFDRYPPFPFVPPLDFVKQPAELSLAKTSSMDRLLQPALTQQDDWHLYFDRIFNLERADKPFSPIAQFQLQEKDEQGMYVTEQELPTEEVIERLQETVTLVDKLKEVDVLERNLREVRDFEGRLQEVDEMAEKLQRVIEEELGKEEVAKLREEARDLEQERQIQAEGITKMVVKKSVRRILAEEGEVDELEDEIKRVFLKGLLPEEEEVEVKRESETVVTGESLFDDSSREKLQQVEREWQKEAVERSGSLDVSGTTSVVTYQKVERRTKKRVTIVDERGQRREEMEDTQVQAGEMSVERLETGKRLQKTEILEEITDLNLTERSVTERLQPERPSQVADEDLWFVLFDRLPYKAVFKPPVTTMERAQVDEDKYFTSTTEITAVEEKTEIIVEERKITEEEVWRVADISPAQTVTERDDDWFVLLDVIPRDTAYVPPVTLKERDPMDAESFVSVVGSAVDVAIREVVAEERKIKEEAPRRVADTPAAETVTERDDDWFVLLDVIPRETPYVPPVTLKERDPMDAESFVSVVRTAADEVVREVVAEERKIIEEAQRRVPEIPQQPVTDRDDDWFVLLDVIPRVPPYVPPVTLKERDPMDAESFVSVVGTAADEVVREVVAEERKVIEEAPRRVPEIPQQPVTDRDDDWFVLLDVVPRETSYVPPVTKAEYVQVYPEESISTVTETIRESRKEVVVEEIVVQKVEKKLPKQIIPVQQKISLPVREIDDDWFLLLDVVPRETAYVPPVTPVEIIPDVRKVEVKTAETTTWKKMIIGADSKQDETRLSQIRPGKFAPPSEREGGDDWFILFDIIRDKPVVVVPPVAGVKRIVDAVAATVTKPKFIMGDVRPPVKLVEVKPPQPRQVDDDWFVLLDVAAKKSVVSTQRDTRPVSAPVFSQAALAEAGIPMAPFDQPQTSTPIKAGRKEERRLEVTVEAVEPSKIEAMAEVKPAVWRYEKEVHSSLISTMNGDIQRKSEAMSTEVVRMRKEFDRPQEDLLRHHASISELKRNFMESVPEQRPSEWDKRLSTHSPFRTLGINGQPLPSADGSVCISPLCNGSETKTAHEETSSSLGFSGSPTASHKSEPDSVEAPGVPVEEESCDQEGVVVFETSLVPIVEVEMAQLPPSFDPCCRALDEIQEEEGPCPEVSECSGRIVGSSPASYFRSDGPRVIRCFQPPLVQTQTVTITAVSNSLTSGISTTEVPVVPTQTFIYESSKVTDDGTDDKDGTTVTKTVTSESTSGTTVTTTTTHISKVVKGGSSETRVEKRIVITADSDVDQDKVQNRLS</sequence>
<evidence type="ECO:0000259" key="19">
    <source>
        <dbReference type="PROSITE" id="PS50057"/>
    </source>
</evidence>
<keyword evidence="11" id="KW-0206">Cytoskeleton</keyword>
<dbReference type="InterPro" id="IPR007477">
    <property type="entry name" value="SAB_dom"/>
</dbReference>
<feature type="compositionally biased region" description="Basic and acidic residues" evidence="18">
    <location>
        <begin position="501"/>
        <end position="535"/>
    </location>
</feature>
<dbReference type="InterPro" id="IPR019748">
    <property type="entry name" value="FERM_central"/>
</dbReference>
<evidence type="ECO:0000256" key="17">
    <source>
        <dbReference type="SAM" id="Coils"/>
    </source>
</evidence>
<evidence type="ECO:0000256" key="13">
    <source>
        <dbReference type="ARBA" id="ARBA00023306"/>
    </source>
</evidence>
<dbReference type="FunFam" id="3.10.20.90:FF:000002">
    <property type="entry name" value="Erythrocyte protein band 4.1-like 3"/>
    <property type="match status" value="1"/>
</dbReference>
<dbReference type="Proteomes" id="UP000298787">
    <property type="component" value="Chromosome 14"/>
</dbReference>
<dbReference type="PRINTS" id="PR00935">
    <property type="entry name" value="BAND41"/>
</dbReference>
<proteinExistence type="predicted"/>
<evidence type="ECO:0000256" key="10">
    <source>
        <dbReference type="ARBA" id="ARBA00023203"/>
    </source>
</evidence>
<feature type="compositionally biased region" description="Basic and acidic residues" evidence="18">
    <location>
        <begin position="467"/>
        <end position="479"/>
    </location>
</feature>
<feature type="compositionally biased region" description="Basic and acidic residues" evidence="18">
    <location>
        <begin position="420"/>
        <end position="431"/>
    </location>
</feature>
<dbReference type="GO" id="GO:0005938">
    <property type="term" value="C:cell cortex"/>
    <property type="evidence" value="ECO:0007669"/>
    <property type="project" value="UniProtKB-SubCell"/>
</dbReference>
<name>A0A4U5V409_COLLU</name>
<dbReference type="GO" id="GO:0051301">
    <property type="term" value="P:cell division"/>
    <property type="evidence" value="ECO:0007669"/>
    <property type="project" value="UniProtKB-KW"/>
</dbReference>
<dbReference type="PANTHER" id="PTHR23280">
    <property type="entry name" value="4.1 G PROTEIN"/>
    <property type="match status" value="1"/>
</dbReference>
<feature type="coiled-coil region" evidence="17">
    <location>
        <begin position="1080"/>
        <end position="1163"/>
    </location>
</feature>
<comment type="subcellular location">
    <subcellularLocation>
        <location evidence="3">Cytoplasm</location>
        <location evidence="3">Cell cortex</location>
    </subcellularLocation>
    <subcellularLocation>
        <location evidence="2">Cytoplasm</location>
        <location evidence="2">Cytoskeleton</location>
    </subcellularLocation>
    <subcellularLocation>
        <location evidence="1">Nucleus</location>
    </subcellularLocation>
</comment>
<accession>A0A4U5V409</accession>
<feature type="compositionally biased region" description="Acidic residues" evidence="18">
    <location>
        <begin position="480"/>
        <end position="495"/>
    </location>
</feature>
<feature type="compositionally biased region" description="Polar residues" evidence="18">
    <location>
        <begin position="451"/>
        <end position="466"/>
    </location>
</feature>
<evidence type="ECO:0000256" key="14">
    <source>
        <dbReference type="ARBA" id="ARBA00023658"/>
    </source>
</evidence>
<keyword evidence="12" id="KW-0539">Nucleus</keyword>
<dbReference type="GO" id="GO:0003779">
    <property type="term" value="F:actin binding"/>
    <property type="evidence" value="ECO:0007669"/>
    <property type="project" value="UniProtKB-KW"/>
</dbReference>
<dbReference type="SUPFAM" id="SSF54236">
    <property type="entry name" value="Ubiquitin-like"/>
    <property type="match status" value="1"/>
</dbReference>
<evidence type="ECO:0000256" key="8">
    <source>
        <dbReference type="ARBA" id="ARBA00022776"/>
    </source>
</evidence>
<dbReference type="SMART" id="SM00295">
    <property type="entry name" value="B41"/>
    <property type="match status" value="1"/>
</dbReference>
<dbReference type="Pfam" id="PF08736">
    <property type="entry name" value="FA"/>
    <property type="match status" value="1"/>
</dbReference>
<dbReference type="GO" id="GO:0005634">
    <property type="term" value="C:nucleus"/>
    <property type="evidence" value="ECO:0007669"/>
    <property type="project" value="UniProtKB-SubCell"/>
</dbReference>
<organism evidence="20 21">
    <name type="scientific">Collichthys lucidus</name>
    <name type="common">Big head croaker</name>
    <name type="synonym">Sciaena lucida</name>
    <dbReference type="NCBI Taxonomy" id="240159"/>
    <lineage>
        <taxon>Eukaryota</taxon>
        <taxon>Metazoa</taxon>
        <taxon>Chordata</taxon>
        <taxon>Craniata</taxon>
        <taxon>Vertebrata</taxon>
        <taxon>Euteleostomi</taxon>
        <taxon>Actinopterygii</taxon>
        <taxon>Neopterygii</taxon>
        <taxon>Teleostei</taxon>
        <taxon>Neoteleostei</taxon>
        <taxon>Acanthomorphata</taxon>
        <taxon>Eupercaria</taxon>
        <taxon>Sciaenidae</taxon>
        <taxon>Collichthys</taxon>
    </lineage>
</organism>
<dbReference type="InterPro" id="IPR029071">
    <property type="entry name" value="Ubiquitin-like_domsf"/>
</dbReference>
<evidence type="ECO:0000256" key="3">
    <source>
        <dbReference type="ARBA" id="ARBA00004544"/>
    </source>
</evidence>
<evidence type="ECO:0000313" key="20">
    <source>
        <dbReference type="EMBL" id="TKS81930.1"/>
    </source>
</evidence>
<evidence type="ECO:0000256" key="16">
    <source>
        <dbReference type="ARBA" id="ARBA00032586"/>
    </source>
</evidence>
<dbReference type="PANTHER" id="PTHR23280:SF12">
    <property type="entry name" value="PROTEIN 4.1"/>
    <property type="match status" value="1"/>
</dbReference>
<dbReference type="SMART" id="SM01195">
    <property type="entry name" value="FA"/>
    <property type="match status" value="1"/>
</dbReference>
<evidence type="ECO:0000256" key="6">
    <source>
        <dbReference type="ARBA" id="ARBA00022553"/>
    </source>
</evidence>
<keyword evidence="9" id="KW-0112">Calmodulin-binding</keyword>
<feature type="compositionally biased region" description="Basic and acidic residues" evidence="18">
    <location>
        <begin position="189"/>
        <end position="231"/>
    </location>
</feature>
<evidence type="ECO:0000256" key="9">
    <source>
        <dbReference type="ARBA" id="ARBA00022860"/>
    </source>
</evidence>
<evidence type="ECO:0000256" key="7">
    <source>
        <dbReference type="ARBA" id="ARBA00022618"/>
    </source>
</evidence>
<dbReference type="GO" id="GO:0005198">
    <property type="term" value="F:structural molecule activity"/>
    <property type="evidence" value="ECO:0007669"/>
    <property type="project" value="InterPro"/>
</dbReference>
<feature type="domain" description="FERM" evidence="19">
    <location>
        <begin position="542"/>
        <end position="823"/>
    </location>
</feature>
<dbReference type="InterPro" id="IPR035963">
    <property type="entry name" value="FERM_2"/>
</dbReference>
<dbReference type="Pfam" id="PF00373">
    <property type="entry name" value="FERM_M"/>
    <property type="match status" value="1"/>
</dbReference>
<dbReference type="CDD" id="cd14473">
    <property type="entry name" value="FERM_B-lobe"/>
    <property type="match status" value="1"/>
</dbReference>
<feature type="compositionally biased region" description="Basic residues" evidence="18">
    <location>
        <begin position="232"/>
        <end position="244"/>
    </location>
</feature>
<dbReference type="PROSITE" id="PS00661">
    <property type="entry name" value="FERM_2"/>
    <property type="match status" value="1"/>
</dbReference>
<evidence type="ECO:0000256" key="18">
    <source>
        <dbReference type="SAM" id="MobiDB-lite"/>
    </source>
</evidence>
<dbReference type="InterPro" id="IPR014847">
    <property type="entry name" value="FA"/>
</dbReference>
<dbReference type="InterPro" id="IPR000299">
    <property type="entry name" value="FERM_domain"/>
</dbReference>
<dbReference type="EMBL" id="CM014091">
    <property type="protein sequence ID" value="TKS81930.1"/>
    <property type="molecule type" value="Genomic_DNA"/>
</dbReference>